<dbReference type="InterPro" id="IPR046357">
    <property type="entry name" value="PPIase_dom_sf"/>
</dbReference>
<evidence type="ECO:0000256" key="3">
    <source>
        <dbReference type="PROSITE-ProRule" id="PRU00277"/>
    </source>
</evidence>
<feature type="domain" description="PPIase FKBP-type" evidence="5">
    <location>
        <begin position="89"/>
        <end position="176"/>
    </location>
</feature>
<dbReference type="NCBIfam" id="TIGR03516">
    <property type="entry name" value="ppisom_GldI"/>
    <property type="match status" value="1"/>
</dbReference>
<dbReference type="Gene3D" id="3.10.50.40">
    <property type="match status" value="1"/>
</dbReference>
<evidence type="ECO:0000313" key="6">
    <source>
        <dbReference type="EMBL" id="GAA0727283.1"/>
    </source>
</evidence>
<comment type="caution">
    <text evidence="6">The sequence shown here is derived from an EMBL/GenBank/DDBJ whole genome shotgun (WGS) entry which is preliminary data.</text>
</comment>
<evidence type="ECO:0000256" key="4">
    <source>
        <dbReference type="RuleBase" id="RU003915"/>
    </source>
</evidence>
<dbReference type="RefSeq" id="WP_343913571.1">
    <property type="nucleotide sequence ID" value="NZ_BAAAGE010000003.1"/>
</dbReference>
<evidence type="ECO:0000256" key="2">
    <source>
        <dbReference type="ARBA" id="ARBA00023110"/>
    </source>
</evidence>
<sequence length="183" mass="20978">MRHFFLLVSLLTLFFSCKAPEARKPISVSSGSFINESINRNKELIAGEEAKIQKIIQQDTSRNYITSDGGFWYYYEKKDTISTLTAKFGDIVNFTYDVKNLNGEVIYSQKELDTVNYAIDQEDLFFGLREGLKLMKEGETVVFLFPSYQAYGYYGDDHKIGTNIPLVSRVTLNKITKQSTKEN</sequence>
<keyword evidence="2 3" id="KW-0697">Rotamase</keyword>
<reference evidence="6 7" key="1">
    <citation type="journal article" date="2019" name="Int. J. Syst. Evol. Microbiol.">
        <title>The Global Catalogue of Microorganisms (GCM) 10K type strain sequencing project: providing services to taxonomists for standard genome sequencing and annotation.</title>
        <authorList>
            <consortium name="The Broad Institute Genomics Platform"/>
            <consortium name="The Broad Institute Genome Sequencing Center for Infectious Disease"/>
            <person name="Wu L."/>
            <person name="Ma J."/>
        </authorList>
    </citation>
    <scope>NUCLEOTIDE SEQUENCE [LARGE SCALE GENOMIC DNA]</scope>
    <source>
        <strain evidence="6 7">JCM 15974</strain>
    </source>
</reference>
<evidence type="ECO:0000313" key="7">
    <source>
        <dbReference type="Proteomes" id="UP001501758"/>
    </source>
</evidence>
<proteinExistence type="inferred from homology"/>
<comment type="similarity">
    <text evidence="4">Belongs to the FKBP-type PPIase family.</text>
</comment>
<evidence type="ECO:0000256" key="1">
    <source>
        <dbReference type="ARBA" id="ARBA00000971"/>
    </source>
</evidence>
<dbReference type="PROSITE" id="PS50059">
    <property type="entry name" value="FKBP_PPIASE"/>
    <property type="match status" value="1"/>
</dbReference>
<keyword evidence="3 4" id="KW-0413">Isomerase</keyword>
<evidence type="ECO:0000259" key="5">
    <source>
        <dbReference type="PROSITE" id="PS50059"/>
    </source>
</evidence>
<organism evidence="6 7">
    <name type="scientific">Aquimarina litoralis</name>
    <dbReference type="NCBI Taxonomy" id="584605"/>
    <lineage>
        <taxon>Bacteria</taxon>
        <taxon>Pseudomonadati</taxon>
        <taxon>Bacteroidota</taxon>
        <taxon>Flavobacteriia</taxon>
        <taxon>Flavobacteriales</taxon>
        <taxon>Flavobacteriaceae</taxon>
        <taxon>Aquimarina</taxon>
    </lineage>
</organism>
<accession>A0ABN1J308</accession>
<dbReference type="PROSITE" id="PS51257">
    <property type="entry name" value="PROKAR_LIPOPROTEIN"/>
    <property type="match status" value="1"/>
</dbReference>
<dbReference type="Proteomes" id="UP001501758">
    <property type="component" value="Unassembled WGS sequence"/>
</dbReference>
<dbReference type="EMBL" id="BAAAGE010000003">
    <property type="protein sequence ID" value="GAA0727283.1"/>
    <property type="molecule type" value="Genomic_DNA"/>
</dbReference>
<dbReference type="EC" id="5.2.1.8" evidence="4"/>
<dbReference type="InterPro" id="IPR019869">
    <property type="entry name" value="Motility-assoc_PPIase_GldI"/>
</dbReference>
<gene>
    <name evidence="6" type="primary">gldI</name>
    <name evidence="6" type="ORF">GCM10009430_35160</name>
</gene>
<keyword evidence="7" id="KW-1185">Reference proteome</keyword>
<dbReference type="InterPro" id="IPR001179">
    <property type="entry name" value="PPIase_FKBP_dom"/>
</dbReference>
<name>A0ABN1J308_9FLAO</name>
<dbReference type="SUPFAM" id="SSF54534">
    <property type="entry name" value="FKBP-like"/>
    <property type="match status" value="1"/>
</dbReference>
<comment type="catalytic activity">
    <reaction evidence="1 3 4">
        <text>[protein]-peptidylproline (omega=180) = [protein]-peptidylproline (omega=0)</text>
        <dbReference type="Rhea" id="RHEA:16237"/>
        <dbReference type="Rhea" id="RHEA-COMP:10747"/>
        <dbReference type="Rhea" id="RHEA-COMP:10748"/>
        <dbReference type="ChEBI" id="CHEBI:83833"/>
        <dbReference type="ChEBI" id="CHEBI:83834"/>
        <dbReference type="EC" id="5.2.1.8"/>
    </reaction>
</comment>
<protein>
    <recommendedName>
        <fullName evidence="4">Peptidyl-prolyl cis-trans isomerase</fullName>
        <ecNumber evidence="4">5.2.1.8</ecNumber>
    </recommendedName>
</protein>
<dbReference type="Pfam" id="PF00254">
    <property type="entry name" value="FKBP_C"/>
    <property type="match status" value="1"/>
</dbReference>